<sequence length="62" mass="7230">MKKLKDLNKNHPYLFIFFIVLIGNLIGTMVYLFLKIPIKGSLYSNSIIVFLIGCLLKKREKK</sequence>
<keyword evidence="1" id="KW-0472">Membrane</keyword>
<dbReference type="AlphaFoldDB" id="A0A8B3RRM0"/>
<dbReference type="Proteomes" id="UP000292223">
    <property type="component" value="Unassembled WGS sequence"/>
</dbReference>
<comment type="caution">
    <text evidence="2">The sequence shown here is derived from an EMBL/GenBank/DDBJ whole genome shotgun (WGS) entry which is preliminary data.</text>
</comment>
<organism evidence="2 3">
    <name type="scientific">Enterococcus faecalis</name>
    <name type="common">Streptococcus faecalis</name>
    <dbReference type="NCBI Taxonomy" id="1351"/>
    <lineage>
        <taxon>Bacteria</taxon>
        <taxon>Bacillati</taxon>
        <taxon>Bacillota</taxon>
        <taxon>Bacilli</taxon>
        <taxon>Lactobacillales</taxon>
        <taxon>Enterococcaceae</taxon>
        <taxon>Enterococcus</taxon>
    </lineage>
</organism>
<feature type="transmembrane region" description="Helical" evidence="1">
    <location>
        <begin position="40"/>
        <end position="56"/>
    </location>
</feature>
<evidence type="ECO:0000313" key="3">
    <source>
        <dbReference type="Proteomes" id="UP000292223"/>
    </source>
</evidence>
<evidence type="ECO:0000313" key="2">
    <source>
        <dbReference type="EMBL" id="RYU29549.1"/>
    </source>
</evidence>
<keyword evidence="1" id="KW-0812">Transmembrane</keyword>
<proteinExistence type="predicted"/>
<accession>A0A8B3RRM0</accession>
<keyword evidence="1" id="KW-1133">Transmembrane helix</keyword>
<evidence type="ECO:0000256" key="1">
    <source>
        <dbReference type="SAM" id="Phobius"/>
    </source>
</evidence>
<protein>
    <submittedName>
        <fullName evidence="2">Uncharacterized protein</fullName>
    </submittedName>
</protein>
<feature type="transmembrane region" description="Helical" evidence="1">
    <location>
        <begin position="12"/>
        <end position="34"/>
    </location>
</feature>
<reference evidence="2 3" key="1">
    <citation type="submission" date="2019-02" db="EMBL/GenBank/DDBJ databases">
        <title>From farm to fork: dissemination of Tn554::fexA-optrA in linezolid-resistant Enterococcus faecalis clones from chicken feces and meat in Tunisia.</title>
        <authorList>
            <person name="Tedim A.P."/>
            <person name="Elghaieb H."/>
            <person name="Abbassi M.S."/>
            <person name="Novais C."/>
            <person name="Hassen A."/>
            <person name="Peixe L."/>
            <person name="Freitas A.R."/>
        </authorList>
    </citation>
    <scope>NUCLEOTIDE SEQUENCE [LARGE SCALE GENOMIC DNA]</scope>
    <source>
        <strain evidence="2 3">728T</strain>
    </source>
</reference>
<name>A0A8B3RRM0_ENTFL</name>
<gene>
    <name evidence="2" type="ORF">EU507_14900</name>
</gene>
<dbReference type="EMBL" id="SEWT01000013">
    <property type="protein sequence ID" value="RYU29549.1"/>
    <property type="molecule type" value="Genomic_DNA"/>
</dbReference>